<dbReference type="Proteomes" id="UP000823486">
    <property type="component" value="Unassembled WGS sequence"/>
</dbReference>
<sequence length="77" mass="8599">MNSKMLSTLAIGAAAYFLRNKSSRDKVMSQIQSMAAPENIEKIKKQLPFLNTSSQGRSTRQFQSSEGVNDANGRLRY</sequence>
<organism evidence="2 3">
    <name type="scientific">Peribacillus deserti</name>
    <dbReference type="NCBI Taxonomy" id="673318"/>
    <lineage>
        <taxon>Bacteria</taxon>
        <taxon>Bacillati</taxon>
        <taxon>Bacillota</taxon>
        <taxon>Bacilli</taxon>
        <taxon>Bacillales</taxon>
        <taxon>Bacillaceae</taxon>
        <taxon>Peribacillus</taxon>
    </lineage>
</organism>
<reference evidence="2 3" key="1">
    <citation type="submission" date="2021-01" db="EMBL/GenBank/DDBJ databases">
        <title>Genomic Encyclopedia of Type Strains, Phase IV (KMG-IV): sequencing the most valuable type-strain genomes for metagenomic binning, comparative biology and taxonomic classification.</title>
        <authorList>
            <person name="Goeker M."/>
        </authorList>
    </citation>
    <scope>NUCLEOTIDE SEQUENCE [LARGE SCALE GENOMIC DNA]</scope>
    <source>
        <strain evidence="2 3">DSM 105482</strain>
    </source>
</reference>
<evidence type="ECO:0000313" key="2">
    <source>
        <dbReference type="EMBL" id="MBM7694536.1"/>
    </source>
</evidence>
<feature type="region of interest" description="Disordered" evidence="1">
    <location>
        <begin position="53"/>
        <end position="77"/>
    </location>
</feature>
<evidence type="ECO:0008006" key="4">
    <source>
        <dbReference type="Google" id="ProtNLM"/>
    </source>
</evidence>
<proteinExistence type="predicted"/>
<dbReference type="EMBL" id="JAFBFI010000026">
    <property type="protein sequence ID" value="MBM7694536.1"/>
    <property type="molecule type" value="Genomic_DNA"/>
</dbReference>
<evidence type="ECO:0000313" key="3">
    <source>
        <dbReference type="Proteomes" id="UP000823486"/>
    </source>
</evidence>
<comment type="caution">
    <text evidence="2">The sequence shown here is derived from an EMBL/GenBank/DDBJ whole genome shotgun (WGS) entry which is preliminary data.</text>
</comment>
<dbReference type="RefSeq" id="WP_204547335.1">
    <property type="nucleotide sequence ID" value="NZ_JAFBFI010000026.1"/>
</dbReference>
<keyword evidence="3" id="KW-1185">Reference proteome</keyword>
<evidence type="ECO:0000256" key="1">
    <source>
        <dbReference type="SAM" id="MobiDB-lite"/>
    </source>
</evidence>
<protein>
    <recommendedName>
        <fullName evidence="4">YtxH domain-containing protein</fullName>
    </recommendedName>
</protein>
<gene>
    <name evidence="2" type="ORF">JOC77_003999</name>
</gene>
<name>A0ABS2QMZ1_9BACI</name>
<accession>A0ABS2QMZ1</accession>
<feature type="compositionally biased region" description="Polar residues" evidence="1">
    <location>
        <begin position="53"/>
        <end position="67"/>
    </location>
</feature>